<protein>
    <submittedName>
        <fullName evidence="1">Oidioi.mRNA.OKI2018_I69.XSR.g14349.t1.cds</fullName>
    </submittedName>
</protein>
<gene>
    <name evidence="1" type="ORF">OKIOD_LOCUS5907</name>
</gene>
<organism evidence="1 2">
    <name type="scientific">Oikopleura dioica</name>
    <name type="common">Tunicate</name>
    <dbReference type="NCBI Taxonomy" id="34765"/>
    <lineage>
        <taxon>Eukaryota</taxon>
        <taxon>Metazoa</taxon>
        <taxon>Chordata</taxon>
        <taxon>Tunicata</taxon>
        <taxon>Appendicularia</taxon>
        <taxon>Copelata</taxon>
        <taxon>Oikopleuridae</taxon>
        <taxon>Oikopleura</taxon>
    </lineage>
</organism>
<reference evidence="1 2" key="1">
    <citation type="submission" date="2021-04" db="EMBL/GenBank/DDBJ databases">
        <authorList>
            <person name="Bliznina A."/>
        </authorList>
    </citation>
    <scope>NUCLEOTIDE SEQUENCE [LARGE SCALE GENOMIC DNA]</scope>
</reference>
<evidence type="ECO:0000313" key="1">
    <source>
        <dbReference type="EMBL" id="CAG5095813.1"/>
    </source>
</evidence>
<dbReference type="EMBL" id="OU015569">
    <property type="protein sequence ID" value="CAG5095813.1"/>
    <property type="molecule type" value="Genomic_DNA"/>
</dbReference>
<evidence type="ECO:0000313" key="2">
    <source>
        <dbReference type="Proteomes" id="UP001158576"/>
    </source>
</evidence>
<dbReference type="Proteomes" id="UP001158576">
    <property type="component" value="Chromosome XSR"/>
</dbReference>
<sequence length="183" mass="20743">MKLSKTEAEEGLIKVGRMTREQLDRAGANAIATVFVDEVKRNYSAFFSDEPNPSSLKSKAARLFSRVPGAPGIVIFDKKPETVDNRPRMSLSLADAEKKLIKRGAVTEEKIEEMAKRPNSLNGRDKQWMTKLFLDEVKKDYSAFFPSEPEVAFGNLKKTATKLFKYGGTQKFFIKRQQKKSEE</sequence>
<name>A0ABN7SFU3_OIKDI</name>
<keyword evidence="2" id="KW-1185">Reference proteome</keyword>
<proteinExistence type="predicted"/>
<accession>A0ABN7SFU3</accession>